<evidence type="ECO:0000313" key="2">
    <source>
        <dbReference type="Proteomes" id="UP000578819"/>
    </source>
</evidence>
<dbReference type="InterPro" id="IPR005560">
    <property type="entry name" value="Csp_YhjQ"/>
</dbReference>
<organism evidence="1 2">
    <name type="scientific">Micromonospora polyrhachis</name>
    <dbReference type="NCBI Taxonomy" id="1282883"/>
    <lineage>
        <taxon>Bacteria</taxon>
        <taxon>Bacillati</taxon>
        <taxon>Actinomycetota</taxon>
        <taxon>Actinomycetes</taxon>
        <taxon>Micromonosporales</taxon>
        <taxon>Micromonosporaceae</taxon>
        <taxon>Micromonospora</taxon>
    </lineage>
</organism>
<reference evidence="1 2" key="1">
    <citation type="submission" date="2020-08" db="EMBL/GenBank/DDBJ databases">
        <title>Sequencing the genomes of 1000 actinobacteria strains.</title>
        <authorList>
            <person name="Klenk H.-P."/>
        </authorList>
    </citation>
    <scope>NUCLEOTIDE SEQUENCE [LARGE SCALE GENOMIC DNA]</scope>
    <source>
        <strain evidence="1 2">DSM 45886</strain>
    </source>
</reference>
<accession>A0A7W7SSR0</accession>
<dbReference type="Pfam" id="PF03860">
    <property type="entry name" value="Csp"/>
    <property type="match status" value="1"/>
</dbReference>
<proteinExistence type="predicted"/>
<keyword evidence="2" id="KW-1185">Reference proteome</keyword>
<dbReference type="CDD" id="cd08026">
    <property type="entry name" value="DUF326"/>
    <property type="match status" value="1"/>
</dbReference>
<evidence type="ECO:0000313" key="1">
    <source>
        <dbReference type="EMBL" id="MBB4959846.1"/>
    </source>
</evidence>
<dbReference type="Proteomes" id="UP000578819">
    <property type="component" value="Unassembled WGS sequence"/>
</dbReference>
<comment type="caution">
    <text evidence="1">The sequence shown here is derived from an EMBL/GenBank/DDBJ whole genome shotgun (WGS) entry which is preliminary data.</text>
</comment>
<gene>
    <name evidence="1" type="ORF">FHR38_003579</name>
</gene>
<dbReference type="PANTHER" id="PTHR37310">
    <property type="entry name" value="CYTOPLASMIC PROTEIN-RELATED"/>
    <property type="match status" value="1"/>
</dbReference>
<dbReference type="EMBL" id="JACHJW010000001">
    <property type="protein sequence ID" value="MBB4959846.1"/>
    <property type="molecule type" value="Genomic_DNA"/>
</dbReference>
<dbReference type="RefSeq" id="WP_184535703.1">
    <property type="nucleotide sequence ID" value="NZ_JACHJW010000001.1"/>
</dbReference>
<name>A0A7W7SSR0_9ACTN</name>
<evidence type="ECO:0008006" key="3">
    <source>
        <dbReference type="Google" id="ProtNLM"/>
    </source>
</evidence>
<dbReference type="InterPro" id="IPR044543">
    <property type="entry name" value="YHJQ-like"/>
</dbReference>
<protein>
    <recommendedName>
        <fullName evidence="3">Four-helix bundle copper-binding protein</fullName>
    </recommendedName>
</protein>
<sequence length="135" mass="14446">MGNVSAMLDTYPADLGHVDRAKLTQCIEACFECAQTCTACADACLSDTGVVELIKCVRSNLDCADICETTGRVLSRHTGYDANLTRQMLQACMTACKACGDECAKHADMHEHCRVCADACRACEQACKELLAALG</sequence>
<dbReference type="PANTHER" id="PTHR37310:SF1">
    <property type="entry name" value="CYTOPLASMIC PROTEIN"/>
    <property type="match status" value="1"/>
</dbReference>
<dbReference type="Gene3D" id="1.20.1270.360">
    <property type="match status" value="1"/>
</dbReference>
<dbReference type="AlphaFoldDB" id="A0A7W7SSR0"/>